<proteinExistence type="predicted"/>
<evidence type="ECO:0000313" key="7">
    <source>
        <dbReference type="EMBL" id="TDQ85487.1"/>
    </source>
</evidence>
<evidence type="ECO:0000256" key="2">
    <source>
        <dbReference type="ARBA" id="ARBA00022475"/>
    </source>
</evidence>
<dbReference type="GO" id="GO:0005886">
    <property type="term" value="C:plasma membrane"/>
    <property type="evidence" value="ECO:0007669"/>
    <property type="project" value="UniProtKB-SubCell"/>
</dbReference>
<sequence length="197" mass="20313">MWELVLTLVPFAVSMAATPGPNNVLVAASAANFGVRRTLPAVLGVVAGFGLMILLVGLGLGAVLEHYPAVHEALRYLGAAYLLYLAWRIATATGGGALAAGARPPGLVEAALFQWVNPKAWIVALGAIATFTVAGENLAWQALVIALVFVAVALPSVGAWALIGAGAARLLATPARLRWFNYAMAALLVLSIATLFS</sequence>
<dbReference type="EMBL" id="SNYW01000002">
    <property type="protein sequence ID" value="TDQ85487.1"/>
    <property type="molecule type" value="Genomic_DNA"/>
</dbReference>
<evidence type="ECO:0000256" key="3">
    <source>
        <dbReference type="ARBA" id="ARBA00022692"/>
    </source>
</evidence>
<organism evidence="7 8">
    <name type="scientific">Dongia mobilis</name>
    <dbReference type="NCBI Taxonomy" id="578943"/>
    <lineage>
        <taxon>Bacteria</taxon>
        <taxon>Pseudomonadati</taxon>
        <taxon>Pseudomonadota</taxon>
        <taxon>Alphaproteobacteria</taxon>
        <taxon>Rhodospirillales</taxon>
        <taxon>Dongiaceae</taxon>
        <taxon>Dongia</taxon>
    </lineage>
</organism>
<evidence type="ECO:0000256" key="6">
    <source>
        <dbReference type="SAM" id="Phobius"/>
    </source>
</evidence>
<feature type="transmembrane region" description="Helical" evidence="6">
    <location>
        <begin position="179"/>
        <end position="196"/>
    </location>
</feature>
<protein>
    <submittedName>
        <fullName evidence="7">Threonine/homoserine/homoserine lactone efflux protein</fullName>
    </submittedName>
</protein>
<dbReference type="Pfam" id="PF01810">
    <property type="entry name" value="LysE"/>
    <property type="match status" value="1"/>
</dbReference>
<accession>A0A4V3DF52</accession>
<evidence type="ECO:0000256" key="5">
    <source>
        <dbReference type="ARBA" id="ARBA00023136"/>
    </source>
</evidence>
<dbReference type="Proteomes" id="UP000295783">
    <property type="component" value="Unassembled WGS sequence"/>
</dbReference>
<keyword evidence="5 6" id="KW-0472">Membrane</keyword>
<keyword evidence="4 6" id="KW-1133">Transmembrane helix</keyword>
<comment type="subcellular location">
    <subcellularLocation>
        <location evidence="1">Cell membrane</location>
        <topology evidence="1">Multi-pass membrane protein</topology>
    </subcellularLocation>
</comment>
<dbReference type="GO" id="GO:0015171">
    <property type="term" value="F:amino acid transmembrane transporter activity"/>
    <property type="evidence" value="ECO:0007669"/>
    <property type="project" value="TreeGrafter"/>
</dbReference>
<feature type="transmembrane region" description="Helical" evidence="6">
    <location>
        <begin position="76"/>
        <end position="100"/>
    </location>
</feature>
<dbReference type="InterPro" id="IPR001123">
    <property type="entry name" value="LeuE-type"/>
</dbReference>
<keyword evidence="3 6" id="KW-0812">Transmembrane</keyword>
<keyword evidence="2" id="KW-1003">Cell membrane</keyword>
<keyword evidence="8" id="KW-1185">Reference proteome</keyword>
<dbReference type="RefSeq" id="WP_133611701.1">
    <property type="nucleotide sequence ID" value="NZ_SNYW01000002.1"/>
</dbReference>
<gene>
    <name evidence="7" type="ORF">A8950_0274</name>
</gene>
<dbReference type="AlphaFoldDB" id="A0A4V3DF52"/>
<dbReference type="PANTHER" id="PTHR30086">
    <property type="entry name" value="ARGININE EXPORTER PROTEIN ARGO"/>
    <property type="match status" value="1"/>
</dbReference>
<feature type="transmembrane region" description="Helical" evidence="6">
    <location>
        <begin position="40"/>
        <end position="64"/>
    </location>
</feature>
<name>A0A4V3DF52_9PROT</name>
<evidence type="ECO:0000256" key="4">
    <source>
        <dbReference type="ARBA" id="ARBA00022989"/>
    </source>
</evidence>
<dbReference type="PANTHER" id="PTHR30086:SF20">
    <property type="entry name" value="ARGININE EXPORTER PROTEIN ARGO-RELATED"/>
    <property type="match status" value="1"/>
</dbReference>
<dbReference type="GO" id="GO:0033228">
    <property type="term" value="P:cysteine export across plasma membrane"/>
    <property type="evidence" value="ECO:0007669"/>
    <property type="project" value="TreeGrafter"/>
</dbReference>
<evidence type="ECO:0000256" key="1">
    <source>
        <dbReference type="ARBA" id="ARBA00004651"/>
    </source>
</evidence>
<comment type="caution">
    <text evidence="7">The sequence shown here is derived from an EMBL/GenBank/DDBJ whole genome shotgun (WGS) entry which is preliminary data.</text>
</comment>
<dbReference type="OrthoDB" id="9812084at2"/>
<reference evidence="7 8" key="1">
    <citation type="submission" date="2019-03" db="EMBL/GenBank/DDBJ databases">
        <title>Genomic Encyclopedia of Type Strains, Phase III (KMG-III): the genomes of soil and plant-associated and newly described type strains.</title>
        <authorList>
            <person name="Whitman W."/>
        </authorList>
    </citation>
    <scope>NUCLEOTIDE SEQUENCE [LARGE SCALE GENOMIC DNA]</scope>
    <source>
        <strain evidence="7 8">CGMCC 1.7660</strain>
    </source>
</reference>
<feature type="transmembrane region" description="Helical" evidence="6">
    <location>
        <begin position="120"/>
        <end position="139"/>
    </location>
</feature>
<feature type="transmembrane region" description="Helical" evidence="6">
    <location>
        <begin position="146"/>
        <end position="167"/>
    </location>
</feature>
<evidence type="ECO:0000313" key="8">
    <source>
        <dbReference type="Proteomes" id="UP000295783"/>
    </source>
</evidence>